<organism evidence="3 4">
    <name type="scientific">Blepharisma stoltei</name>
    <dbReference type="NCBI Taxonomy" id="1481888"/>
    <lineage>
        <taxon>Eukaryota</taxon>
        <taxon>Sar</taxon>
        <taxon>Alveolata</taxon>
        <taxon>Ciliophora</taxon>
        <taxon>Postciliodesmatophora</taxon>
        <taxon>Heterotrichea</taxon>
        <taxon>Heterotrichida</taxon>
        <taxon>Blepharismidae</taxon>
        <taxon>Blepharisma</taxon>
    </lineage>
</organism>
<comment type="caution">
    <text evidence="3">The sequence shown here is derived from an EMBL/GenBank/DDBJ whole genome shotgun (WGS) entry which is preliminary data.</text>
</comment>
<dbReference type="FunFam" id="1.20.1260.60:FF:000002">
    <property type="entry name" value="Vacuolar protein sorting-associated protein IST1"/>
    <property type="match status" value="1"/>
</dbReference>
<evidence type="ECO:0000313" key="3">
    <source>
        <dbReference type="EMBL" id="CAG9333412.1"/>
    </source>
</evidence>
<feature type="region of interest" description="Disordered" evidence="2">
    <location>
        <begin position="195"/>
        <end position="307"/>
    </location>
</feature>
<dbReference type="InterPro" id="IPR042277">
    <property type="entry name" value="IST1-like"/>
</dbReference>
<protein>
    <recommendedName>
        <fullName evidence="5">IST1 homolog</fullName>
    </recommendedName>
</protein>
<keyword evidence="4" id="KW-1185">Reference proteome</keyword>
<sequence>MGNTQVKFNPRKLHSSLKMSSIRIGILKNKIIGKNSQLRDEIAGFLRSGQEEMASIKVEGYINNENLLMALEVINLLCLQCCERIQQFRGAKECPTDIRTAVESIIYAANRVDCKELIEARQQFTAKFGVEFSKKANFDENHLVNKMIIEKLTVTVPCEELKLVKIQEIAAAKKVDYVTKDQAKNMMKFNNYQYVPNAPDLNSRPGSQQVDRPASGQKPNGNSNQFPSPKSNGGANQFPSPKSNGGSNQFPSPKSTGGSNQFPSSKPNGDPNQFPSPPTEFPSQGNYPDFKGSNYLDSMEDRFRNLK</sequence>
<dbReference type="EMBL" id="CAJZBQ010000056">
    <property type="protein sequence ID" value="CAG9333412.1"/>
    <property type="molecule type" value="Genomic_DNA"/>
</dbReference>
<dbReference type="Pfam" id="PF03398">
    <property type="entry name" value="Ist1"/>
    <property type="match status" value="1"/>
</dbReference>
<evidence type="ECO:0000256" key="1">
    <source>
        <dbReference type="ARBA" id="ARBA00005536"/>
    </source>
</evidence>
<proteinExistence type="inferred from homology"/>
<dbReference type="GO" id="GO:0015031">
    <property type="term" value="P:protein transport"/>
    <property type="evidence" value="ECO:0007669"/>
    <property type="project" value="InterPro"/>
</dbReference>
<dbReference type="Gene3D" id="1.20.1260.60">
    <property type="entry name" value="Vacuolar protein sorting-associated protein Ist1"/>
    <property type="match status" value="1"/>
</dbReference>
<dbReference type="Proteomes" id="UP001162131">
    <property type="component" value="Unassembled WGS sequence"/>
</dbReference>
<dbReference type="InterPro" id="IPR005061">
    <property type="entry name" value="Ist1"/>
</dbReference>
<gene>
    <name evidence="3" type="ORF">BSTOLATCC_MIC58225</name>
</gene>
<evidence type="ECO:0000256" key="2">
    <source>
        <dbReference type="SAM" id="MobiDB-lite"/>
    </source>
</evidence>
<feature type="compositionally biased region" description="Polar residues" evidence="2">
    <location>
        <begin position="217"/>
        <end position="273"/>
    </location>
</feature>
<comment type="similarity">
    <text evidence="1">Belongs to the IST1 family.</text>
</comment>
<reference evidence="3" key="1">
    <citation type="submission" date="2021-09" db="EMBL/GenBank/DDBJ databases">
        <authorList>
            <consortium name="AG Swart"/>
            <person name="Singh M."/>
            <person name="Singh A."/>
            <person name="Seah K."/>
            <person name="Emmerich C."/>
        </authorList>
    </citation>
    <scope>NUCLEOTIDE SEQUENCE</scope>
    <source>
        <strain evidence="3">ATCC30299</strain>
    </source>
</reference>
<evidence type="ECO:0000313" key="4">
    <source>
        <dbReference type="Proteomes" id="UP001162131"/>
    </source>
</evidence>
<evidence type="ECO:0008006" key="5">
    <source>
        <dbReference type="Google" id="ProtNLM"/>
    </source>
</evidence>
<accession>A0AAU9K598</accession>
<dbReference type="PANTHER" id="PTHR12161">
    <property type="entry name" value="IST1 FAMILY MEMBER"/>
    <property type="match status" value="1"/>
</dbReference>
<name>A0AAU9K598_9CILI</name>
<dbReference type="AlphaFoldDB" id="A0AAU9K598"/>
<dbReference type="PANTHER" id="PTHR12161:SF5">
    <property type="entry name" value="IST1 HOMOLOG"/>
    <property type="match status" value="1"/>
</dbReference>